<accession>A0A0K2GBM2</accession>
<dbReference type="InterPro" id="IPR036061">
    <property type="entry name" value="CheW-like_dom_sf"/>
</dbReference>
<dbReference type="Gene3D" id="2.40.50.180">
    <property type="entry name" value="CheA-289, Domain 4"/>
    <property type="match status" value="1"/>
</dbReference>
<dbReference type="Proteomes" id="UP000069205">
    <property type="component" value="Chromosome"/>
</dbReference>
<feature type="domain" description="CheW-like" evidence="1">
    <location>
        <begin position="19"/>
        <end position="102"/>
    </location>
</feature>
<reference evidence="2 3" key="1">
    <citation type="journal article" date="2015" name="Proc. Natl. Acad. Sci. U.S.A.">
        <title>Expanded metabolic versatility of ubiquitous nitrite-oxidizing bacteria from the genus Nitrospira.</title>
        <authorList>
            <person name="Koch H."/>
            <person name="Lucker S."/>
            <person name="Albertsen M."/>
            <person name="Kitzinger K."/>
            <person name="Herbold C."/>
            <person name="Spieck E."/>
            <person name="Nielsen P.H."/>
            <person name="Wagner M."/>
            <person name="Daims H."/>
        </authorList>
    </citation>
    <scope>NUCLEOTIDE SEQUENCE [LARGE SCALE GENOMIC DNA]</scope>
    <source>
        <strain evidence="2 3">NSP M-1</strain>
    </source>
</reference>
<dbReference type="InterPro" id="IPR002545">
    <property type="entry name" value="CheW-lke_dom"/>
</dbReference>
<proteinExistence type="predicted"/>
<dbReference type="EMBL" id="CP011801">
    <property type="protein sequence ID" value="ALA58269.1"/>
    <property type="molecule type" value="Genomic_DNA"/>
</dbReference>
<dbReference type="Gene3D" id="2.30.30.40">
    <property type="entry name" value="SH3 Domains"/>
    <property type="match status" value="1"/>
</dbReference>
<keyword evidence="3" id="KW-1185">Reference proteome</keyword>
<sequence length="148" mass="15807">MLRSALGRAHTVTARPCPLLLFSVGGRRLAVKTDEVAGISHWPGSIPVPSRTPFVSAVVRRDEDVLPVFDLAGLLHVTPRGEALLCVTAKHPRGPMAICIDEEMPVLQTLDSGAMRAYRGGEFEAVGSFVHGPDEIPILSFAKLGTVS</sequence>
<gene>
    <name evidence="2" type="ORF">NITMOv2_1849</name>
</gene>
<dbReference type="GO" id="GO:0007165">
    <property type="term" value="P:signal transduction"/>
    <property type="evidence" value="ECO:0007669"/>
    <property type="project" value="InterPro"/>
</dbReference>
<dbReference type="KEGG" id="nmv:NITMOv2_1849"/>
<organism evidence="2 3">
    <name type="scientific">Nitrospira moscoviensis</name>
    <dbReference type="NCBI Taxonomy" id="42253"/>
    <lineage>
        <taxon>Bacteria</taxon>
        <taxon>Pseudomonadati</taxon>
        <taxon>Nitrospirota</taxon>
        <taxon>Nitrospiria</taxon>
        <taxon>Nitrospirales</taxon>
        <taxon>Nitrospiraceae</taxon>
        <taxon>Nitrospira</taxon>
    </lineage>
</organism>
<dbReference type="OrthoDB" id="9798456at2"/>
<dbReference type="SUPFAM" id="SSF50341">
    <property type="entry name" value="CheW-like"/>
    <property type="match status" value="1"/>
</dbReference>
<dbReference type="Pfam" id="PF01584">
    <property type="entry name" value="CheW"/>
    <property type="match status" value="1"/>
</dbReference>
<name>A0A0K2GBM2_NITMO</name>
<dbReference type="GO" id="GO:0006935">
    <property type="term" value="P:chemotaxis"/>
    <property type="evidence" value="ECO:0007669"/>
    <property type="project" value="InterPro"/>
</dbReference>
<dbReference type="PATRIC" id="fig|42253.5.peg.1819"/>
<evidence type="ECO:0000313" key="3">
    <source>
        <dbReference type="Proteomes" id="UP000069205"/>
    </source>
</evidence>
<evidence type="ECO:0000313" key="2">
    <source>
        <dbReference type="EMBL" id="ALA58269.1"/>
    </source>
</evidence>
<dbReference type="RefSeq" id="WP_053379461.1">
    <property type="nucleotide sequence ID" value="NZ_CP011801.1"/>
</dbReference>
<evidence type="ECO:0000259" key="1">
    <source>
        <dbReference type="Pfam" id="PF01584"/>
    </source>
</evidence>
<protein>
    <submittedName>
        <fullName evidence="2">Putative CheW-like signal transduction protein</fullName>
    </submittedName>
</protein>
<dbReference type="STRING" id="42253.NITMOv2_1849"/>
<dbReference type="AlphaFoldDB" id="A0A0K2GBM2"/>